<reference evidence="1" key="1">
    <citation type="journal article" date="2019" name="bioRxiv">
        <title>The Genome of the Zebra Mussel, Dreissena polymorpha: A Resource for Invasive Species Research.</title>
        <authorList>
            <person name="McCartney M.A."/>
            <person name="Auch B."/>
            <person name="Kono T."/>
            <person name="Mallez S."/>
            <person name="Zhang Y."/>
            <person name="Obille A."/>
            <person name="Becker A."/>
            <person name="Abrahante J.E."/>
            <person name="Garbe J."/>
            <person name="Badalamenti J.P."/>
            <person name="Herman A."/>
            <person name="Mangelson H."/>
            <person name="Liachko I."/>
            <person name="Sullivan S."/>
            <person name="Sone E.D."/>
            <person name="Koren S."/>
            <person name="Silverstein K.A.T."/>
            <person name="Beckman K.B."/>
            <person name="Gohl D.M."/>
        </authorList>
    </citation>
    <scope>NUCLEOTIDE SEQUENCE</scope>
    <source>
        <strain evidence="1">Duluth1</strain>
        <tissue evidence="1">Whole animal</tissue>
    </source>
</reference>
<evidence type="ECO:0000313" key="2">
    <source>
        <dbReference type="Proteomes" id="UP000828390"/>
    </source>
</evidence>
<evidence type="ECO:0000313" key="1">
    <source>
        <dbReference type="EMBL" id="KAH3714828.1"/>
    </source>
</evidence>
<evidence type="ECO:0008006" key="3">
    <source>
        <dbReference type="Google" id="ProtNLM"/>
    </source>
</evidence>
<comment type="caution">
    <text evidence="1">The sequence shown here is derived from an EMBL/GenBank/DDBJ whole genome shotgun (WGS) entry which is preliminary data.</text>
</comment>
<organism evidence="1 2">
    <name type="scientific">Dreissena polymorpha</name>
    <name type="common">Zebra mussel</name>
    <name type="synonym">Mytilus polymorpha</name>
    <dbReference type="NCBI Taxonomy" id="45954"/>
    <lineage>
        <taxon>Eukaryota</taxon>
        <taxon>Metazoa</taxon>
        <taxon>Spiralia</taxon>
        <taxon>Lophotrochozoa</taxon>
        <taxon>Mollusca</taxon>
        <taxon>Bivalvia</taxon>
        <taxon>Autobranchia</taxon>
        <taxon>Heteroconchia</taxon>
        <taxon>Euheterodonta</taxon>
        <taxon>Imparidentia</taxon>
        <taxon>Neoheterodontei</taxon>
        <taxon>Myida</taxon>
        <taxon>Dreissenoidea</taxon>
        <taxon>Dreissenidae</taxon>
        <taxon>Dreissena</taxon>
    </lineage>
</organism>
<name>A0A9D4HEA5_DREPO</name>
<dbReference type="AlphaFoldDB" id="A0A9D4HEA5"/>
<sequence length="183" mass="21157">MKREQCLVLLDGLDEWTRPGDHHNLPTLVVGHSKCVMLFSTRPWKLTGVKLTHSERYTLVQLEGIHEPFELSRIILSRLVDKDDLELKYTAFKRYKKKQKLKNLLSSPLMLSAIVCSYAEGTELKGSKCEENILLLESLFKKPNSEMCTFAQPPFRCFTGSQYIQPNIEYLNRLAELAFHLLL</sequence>
<dbReference type="Proteomes" id="UP000828390">
    <property type="component" value="Unassembled WGS sequence"/>
</dbReference>
<proteinExistence type="predicted"/>
<accession>A0A9D4HEA5</accession>
<protein>
    <recommendedName>
        <fullName evidence="3">NACHT domain-containing protein</fullName>
    </recommendedName>
</protein>
<dbReference type="EMBL" id="JAIWYP010000013">
    <property type="protein sequence ID" value="KAH3714828.1"/>
    <property type="molecule type" value="Genomic_DNA"/>
</dbReference>
<keyword evidence="2" id="KW-1185">Reference proteome</keyword>
<gene>
    <name evidence="1" type="ORF">DPMN_057529</name>
</gene>
<reference evidence="1" key="2">
    <citation type="submission" date="2020-11" db="EMBL/GenBank/DDBJ databases">
        <authorList>
            <person name="McCartney M.A."/>
            <person name="Auch B."/>
            <person name="Kono T."/>
            <person name="Mallez S."/>
            <person name="Becker A."/>
            <person name="Gohl D.M."/>
            <person name="Silverstein K.A.T."/>
            <person name="Koren S."/>
            <person name="Bechman K.B."/>
            <person name="Herman A."/>
            <person name="Abrahante J.E."/>
            <person name="Garbe J."/>
        </authorList>
    </citation>
    <scope>NUCLEOTIDE SEQUENCE</scope>
    <source>
        <strain evidence="1">Duluth1</strain>
        <tissue evidence="1">Whole animal</tissue>
    </source>
</reference>